<dbReference type="InterPro" id="IPR009752">
    <property type="entry name" value="Phage_Mu_GpJ"/>
</dbReference>
<dbReference type="Proteomes" id="UP000726777">
    <property type="component" value="Unassembled WGS sequence"/>
</dbReference>
<sequence>MYCTADDMIKRFERNELVELTDKDGSTGDIVMPVLDQAIADATSTINGYLSGVVRLPLSNPPENLNRLCADIARYYLYDDVLDDAHQAARRYKEGMDYLKLVAGGKIRLDMPVEDANASATNLAEFYSAGSVFARDKSKGFL</sequence>
<gene>
    <name evidence="1" type="ORF">IB292_03640</name>
</gene>
<name>A0A9Q3UAE2_VIBPH</name>
<dbReference type="RefSeq" id="WP_031855464.1">
    <property type="nucleotide sequence ID" value="NZ_CP034290.1"/>
</dbReference>
<dbReference type="Pfam" id="PF07030">
    <property type="entry name" value="Phage_Mu_Gp36"/>
    <property type="match status" value="1"/>
</dbReference>
<dbReference type="AlphaFoldDB" id="A0A9Q3UAE2"/>
<accession>A0A9Q3UAE2</accession>
<comment type="caution">
    <text evidence="1">The sequence shown here is derived from an EMBL/GenBank/DDBJ whole genome shotgun (WGS) entry which is preliminary data.</text>
</comment>
<evidence type="ECO:0000313" key="2">
    <source>
        <dbReference type="Proteomes" id="UP000726777"/>
    </source>
</evidence>
<dbReference type="EMBL" id="JACVHL010000003">
    <property type="protein sequence ID" value="MCC3804125.1"/>
    <property type="molecule type" value="Genomic_DNA"/>
</dbReference>
<protein>
    <submittedName>
        <fullName evidence="1">DUF1320 domain-containing protein</fullName>
    </submittedName>
</protein>
<reference evidence="1" key="1">
    <citation type="submission" date="2020-09" db="EMBL/GenBank/DDBJ databases">
        <title>Genome sequence of Vibrio parahaemolyticus isolates.</title>
        <authorList>
            <person name="Hammerl J.A."/>
            <person name="Strauch E."/>
        </authorList>
    </citation>
    <scope>NUCLEOTIDE SEQUENCE</scope>
    <source>
        <strain evidence="1">17-VB00146</strain>
    </source>
</reference>
<proteinExistence type="predicted"/>
<organism evidence="1 2">
    <name type="scientific">Vibrio parahaemolyticus</name>
    <dbReference type="NCBI Taxonomy" id="670"/>
    <lineage>
        <taxon>Bacteria</taxon>
        <taxon>Pseudomonadati</taxon>
        <taxon>Pseudomonadota</taxon>
        <taxon>Gammaproteobacteria</taxon>
        <taxon>Vibrionales</taxon>
        <taxon>Vibrionaceae</taxon>
        <taxon>Vibrio</taxon>
    </lineage>
</organism>
<evidence type="ECO:0000313" key="1">
    <source>
        <dbReference type="EMBL" id="MCC3804125.1"/>
    </source>
</evidence>